<proteinExistence type="predicted"/>
<dbReference type="Proteomes" id="UP000199013">
    <property type="component" value="Unassembled WGS sequence"/>
</dbReference>
<gene>
    <name evidence="1" type="ORF">FDG2_3157</name>
</gene>
<sequence length="164" mass="18186">MHEDTAVTLTGYPGSVRQLVVTGLGREEPTVIITNDDAATIRRLVTQYARRMTIEQRLTEIIRAFCADALSSTVHLNVDLDIMLCVLAQALLAALRARLAGYGASTPDTIQRRFLETPGQIITTPDTVTVRLERSVYHPVLRKAAIPDTAIPWWGGRTLHFDYA</sequence>
<organism evidence="1 2">
    <name type="scientific">Candidatus Protofrankia californiensis</name>
    <dbReference type="NCBI Taxonomy" id="1839754"/>
    <lineage>
        <taxon>Bacteria</taxon>
        <taxon>Bacillati</taxon>
        <taxon>Actinomycetota</taxon>
        <taxon>Actinomycetes</taxon>
        <taxon>Frankiales</taxon>
        <taxon>Frankiaceae</taxon>
        <taxon>Protofrankia</taxon>
    </lineage>
</organism>
<accession>A0A1C3NZ89</accession>
<name>A0A1C3NZ89_9ACTN</name>
<dbReference type="EMBL" id="FLUV01001330">
    <property type="protein sequence ID" value="SBW22808.1"/>
    <property type="molecule type" value="Genomic_DNA"/>
</dbReference>
<reference evidence="2" key="1">
    <citation type="submission" date="2016-02" db="EMBL/GenBank/DDBJ databases">
        <authorList>
            <person name="Wibberg D."/>
        </authorList>
    </citation>
    <scope>NUCLEOTIDE SEQUENCE [LARGE SCALE GENOMIC DNA]</scope>
</reference>
<keyword evidence="2" id="KW-1185">Reference proteome</keyword>
<dbReference type="AlphaFoldDB" id="A0A1C3NZ89"/>
<evidence type="ECO:0000313" key="2">
    <source>
        <dbReference type="Proteomes" id="UP000199013"/>
    </source>
</evidence>
<protein>
    <submittedName>
        <fullName evidence="1">Uncharacterized protein</fullName>
    </submittedName>
</protein>
<evidence type="ECO:0000313" key="1">
    <source>
        <dbReference type="EMBL" id="SBW22808.1"/>
    </source>
</evidence>